<dbReference type="Pfam" id="PF00440">
    <property type="entry name" value="TetR_N"/>
    <property type="match status" value="1"/>
</dbReference>
<feature type="region of interest" description="Disordered" evidence="5">
    <location>
        <begin position="1"/>
        <end position="36"/>
    </location>
</feature>
<dbReference type="InterPro" id="IPR025996">
    <property type="entry name" value="MT1864/Rv1816-like_C"/>
</dbReference>
<feature type="DNA-binding region" description="H-T-H motif" evidence="4">
    <location>
        <begin position="57"/>
        <end position="76"/>
    </location>
</feature>
<dbReference type="InterPro" id="IPR036271">
    <property type="entry name" value="Tet_transcr_reg_TetR-rel_C_sf"/>
</dbReference>
<evidence type="ECO:0000256" key="1">
    <source>
        <dbReference type="ARBA" id="ARBA00023015"/>
    </source>
</evidence>
<dbReference type="PROSITE" id="PS50977">
    <property type="entry name" value="HTH_TETR_2"/>
    <property type="match status" value="1"/>
</dbReference>
<dbReference type="KEGG" id="pacs:FAZ98_07835"/>
<dbReference type="EMBL" id="CP046913">
    <property type="protein sequence ID" value="QGZ61654.1"/>
    <property type="molecule type" value="Genomic_DNA"/>
</dbReference>
<dbReference type="AlphaFoldDB" id="A0A7Z2GHR4"/>
<feature type="compositionally biased region" description="Basic and acidic residues" evidence="5">
    <location>
        <begin position="22"/>
        <end position="36"/>
    </location>
</feature>
<evidence type="ECO:0000256" key="2">
    <source>
        <dbReference type="ARBA" id="ARBA00023125"/>
    </source>
</evidence>
<evidence type="ECO:0000256" key="5">
    <source>
        <dbReference type="SAM" id="MobiDB-lite"/>
    </source>
</evidence>
<dbReference type="GO" id="GO:0000976">
    <property type="term" value="F:transcription cis-regulatory region binding"/>
    <property type="evidence" value="ECO:0007669"/>
    <property type="project" value="TreeGrafter"/>
</dbReference>
<keyword evidence="8" id="KW-1185">Reference proteome</keyword>
<proteinExistence type="predicted"/>
<evidence type="ECO:0000313" key="8">
    <source>
        <dbReference type="Proteomes" id="UP000433577"/>
    </source>
</evidence>
<accession>A0A7Z2GHR4</accession>
<dbReference type="SUPFAM" id="SSF48498">
    <property type="entry name" value="Tetracyclin repressor-like, C-terminal domain"/>
    <property type="match status" value="1"/>
</dbReference>
<feature type="domain" description="HTH tetR-type" evidence="6">
    <location>
        <begin position="34"/>
        <end position="94"/>
    </location>
</feature>
<gene>
    <name evidence="7" type="ORF">FAZ98_07835</name>
</gene>
<dbReference type="Gene3D" id="1.10.357.10">
    <property type="entry name" value="Tetracycline Repressor, domain 2"/>
    <property type="match status" value="1"/>
</dbReference>
<dbReference type="Pfam" id="PF13305">
    <property type="entry name" value="TetR_C_33"/>
    <property type="match status" value="1"/>
</dbReference>
<evidence type="ECO:0000313" key="7">
    <source>
        <dbReference type="EMBL" id="QGZ61654.1"/>
    </source>
</evidence>
<dbReference type="InterPro" id="IPR009057">
    <property type="entry name" value="Homeodomain-like_sf"/>
</dbReference>
<sequence length="255" mass="27226">MSLAERKARRASKPPESHAMPARHDEHARDAHAQQQRERILDAARRIVLREGIDALSMRKIADAIGYSAASLYLYFEGRDEIARALGRDGLAQLLAHLAGPAQVAEARARLHALAHAYVAFGCEHAQTYALIFAAPPAPATPSKRPRARAEREGREAAPCAECVAAIAETCGAELFAPTLAQLDASFDAVVCETLAHALWATLHGVVMLCHAHATGFDREARGPLIDAALDAWFGAHASHAARAGDAARSDVIAS</sequence>
<evidence type="ECO:0000259" key="6">
    <source>
        <dbReference type="PROSITE" id="PS50977"/>
    </source>
</evidence>
<evidence type="ECO:0000256" key="4">
    <source>
        <dbReference type="PROSITE-ProRule" id="PRU00335"/>
    </source>
</evidence>
<dbReference type="Proteomes" id="UP000433577">
    <property type="component" value="Chromosome 1"/>
</dbReference>
<dbReference type="OrthoDB" id="63332at2"/>
<reference evidence="7 8" key="1">
    <citation type="submission" date="2019-12" db="EMBL/GenBank/DDBJ databases">
        <title>Paraburkholderia acidiphila 7Q-K02 sp. nov and Paraburkholderia acidisoli DHF22 sp. nov., two strains isolated from forest soil.</title>
        <authorList>
            <person name="Gao Z."/>
            <person name="Qiu L."/>
        </authorList>
    </citation>
    <scope>NUCLEOTIDE SEQUENCE [LARGE SCALE GENOMIC DNA]</scope>
    <source>
        <strain evidence="7 8">DHF22</strain>
    </source>
</reference>
<dbReference type="GO" id="GO:0003700">
    <property type="term" value="F:DNA-binding transcription factor activity"/>
    <property type="evidence" value="ECO:0007669"/>
    <property type="project" value="TreeGrafter"/>
</dbReference>
<organism evidence="7 8">
    <name type="scientific">Paraburkholderia acidisoli</name>
    <dbReference type="NCBI Taxonomy" id="2571748"/>
    <lineage>
        <taxon>Bacteria</taxon>
        <taxon>Pseudomonadati</taxon>
        <taxon>Pseudomonadota</taxon>
        <taxon>Betaproteobacteria</taxon>
        <taxon>Burkholderiales</taxon>
        <taxon>Burkholderiaceae</taxon>
        <taxon>Paraburkholderia</taxon>
    </lineage>
</organism>
<dbReference type="PRINTS" id="PR00455">
    <property type="entry name" value="HTHTETR"/>
</dbReference>
<name>A0A7Z2GHR4_9BURK</name>
<evidence type="ECO:0000256" key="3">
    <source>
        <dbReference type="ARBA" id="ARBA00023163"/>
    </source>
</evidence>
<dbReference type="RefSeq" id="WP_158950379.1">
    <property type="nucleotide sequence ID" value="NZ_CP046913.1"/>
</dbReference>
<dbReference type="InterPro" id="IPR001647">
    <property type="entry name" value="HTH_TetR"/>
</dbReference>
<keyword evidence="2 4" id="KW-0238">DNA-binding</keyword>
<dbReference type="InterPro" id="IPR050109">
    <property type="entry name" value="HTH-type_TetR-like_transc_reg"/>
</dbReference>
<dbReference type="SUPFAM" id="SSF46689">
    <property type="entry name" value="Homeodomain-like"/>
    <property type="match status" value="1"/>
</dbReference>
<dbReference type="PANTHER" id="PTHR30055:SF234">
    <property type="entry name" value="HTH-TYPE TRANSCRIPTIONAL REGULATOR BETI"/>
    <property type="match status" value="1"/>
</dbReference>
<dbReference type="PANTHER" id="PTHR30055">
    <property type="entry name" value="HTH-TYPE TRANSCRIPTIONAL REGULATOR RUTR"/>
    <property type="match status" value="1"/>
</dbReference>
<keyword evidence="3" id="KW-0804">Transcription</keyword>
<keyword evidence="1" id="KW-0805">Transcription regulation</keyword>
<protein>
    <submittedName>
        <fullName evidence="7">TetR family transcriptional regulator</fullName>
    </submittedName>
</protein>